<evidence type="ECO:0000256" key="1">
    <source>
        <dbReference type="ARBA" id="ARBA00022989"/>
    </source>
</evidence>
<dbReference type="SUPFAM" id="SSF56436">
    <property type="entry name" value="C-type lectin-like"/>
    <property type="match status" value="2"/>
</dbReference>
<dbReference type="InterPro" id="IPR016186">
    <property type="entry name" value="C-type_lectin-like/link_sf"/>
</dbReference>
<feature type="non-terminal residue" evidence="4">
    <location>
        <position position="214"/>
    </location>
</feature>
<dbReference type="GO" id="GO:0038023">
    <property type="term" value="F:signaling receptor activity"/>
    <property type="evidence" value="ECO:0007669"/>
    <property type="project" value="TreeGrafter"/>
</dbReference>
<dbReference type="InterPro" id="IPR001304">
    <property type="entry name" value="C-type_lectin-like"/>
</dbReference>
<keyword evidence="1" id="KW-0812">Transmembrane</keyword>
<comment type="caution">
    <text evidence="4">The sequence shown here is derived from an EMBL/GenBank/DDBJ whole genome shotgun (WGS) entry which is preliminary data.</text>
</comment>
<evidence type="ECO:0000259" key="3">
    <source>
        <dbReference type="PROSITE" id="PS50041"/>
    </source>
</evidence>
<accession>A0AAV2QZT4</accession>
<keyword evidence="2" id="KW-1015">Disulfide bond</keyword>
<dbReference type="Gene3D" id="3.10.100.10">
    <property type="entry name" value="Mannose-Binding Protein A, subunit A"/>
    <property type="match status" value="2"/>
</dbReference>
<keyword evidence="1" id="KW-1133">Transmembrane helix</keyword>
<name>A0AAV2QZT4_MEGNR</name>
<dbReference type="PANTHER" id="PTHR46784">
    <property type="entry name" value="KILLER CELL LECTIN-LIKE RECEPTOR SUBFAMILY B MEMBER 1"/>
    <property type="match status" value="1"/>
</dbReference>
<feature type="non-terminal residue" evidence="4">
    <location>
        <position position="1"/>
    </location>
</feature>
<feature type="domain" description="C-type lectin" evidence="3">
    <location>
        <begin position="5"/>
        <end position="89"/>
    </location>
</feature>
<gene>
    <name evidence="4" type="ORF">MNOR_LOCUS17906</name>
</gene>
<dbReference type="CDD" id="cd00037">
    <property type="entry name" value="CLECT"/>
    <property type="match status" value="2"/>
</dbReference>
<reference evidence="4 5" key="1">
    <citation type="submission" date="2024-05" db="EMBL/GenBank/DDBJ databases">
        <authorList>
            <person name="Wallberg A."/>
        </authorList>
    </citation>
    <scope>NUCLEOTIDE SEQUENCE [LARGE SCALE GENOMIC DNA]</scope>
</reference>
<dbReference type="PROSITE" id="PS50041">
    <property type="entry name" value="C_TYPE_LECTIN_2"/>
    <property type="match status" value="2"/>
</dbReference>
<dbReference type="EMBL" id="CAXKWB010012562">
    <property type="protein sequence ID" value="CAL4104993.1"/>
    <property type="molecule type" value="Genomic_DNA"/>
</dbReference>
<feature type="domain" description="C-type lectin" evidence="3">
    <location>
        <begin position="98"/>
        <end position="157"/>
    </location>
</feature>
<organism evidence="4 5">
    <name type="scientific">Meganyctiphanes norvegica</name>
    <name type="common">Northern krill</name>
    <name type="synonym">Thysanopoda norvegica</name>
    <dbReference type="NCBI Taxonomy" id="48144"/>
    <lineage>
        <taxon>Eukaryota</taxon>
        <taxon>Metazoa</taxon>
        <taxon>Ecdysozoa</taxon>
        <taxon>Arthropoda</taxon>
        <taxon>Crustacea</taxon>
        <taxon>Multicrustacea</taxon>
        <taxon>Malacostraca</taxon>
        <taxon>Eumalacostraca</taxon>
        <taxon>Eucarida</taxon>
        <taxon>Euphausiacea</taxon>
        <taxon>Euphausiidae</taxon>
        <taxon>Meganyctiphanes</taxon>
    </lineage>
</organism>
<evidence type="ECO:0000313" key="5">
    <source>
        <dbReference type="Proteomes" id="UP001497623"/>
    </source>
</evidence>
<dbReference type="GO" id="GO:0005886">
    <property type="term" value="C:plasma membrane"/>
    <property type="evidence" value="ECO:0007669"/>
    <property type="project" value="TreeGrafter"/>
</dbReference>
<evidence type="ECO:0000313" key="4">
    <source>
        <dbReference type="EMBL" id="CAL4104993.1"/>
    </source>
</evidence>
<proteinExistence type="predicted"/>
<dbReference type="InterPro" id="IPR051527">
    <property type="entry name" value="KLR_subfamily_B"/>
</dbReference>
<evidence type="ECO:0000256" key="2">
    <source>
        <dbReference type="ARBA" id="ARBA00023157"/>
    </source>
</evidence>
<keyword evidence="5" id="KW-1185">Reference proteome</keyword>
<protein>
    <recommendedName>
        <fullName evidence="3">C-type lectin domain-containing protein</fullName>
    </recommendedName>
</protein>
<sequence>DPMELRDHISRYYSTKSFWLGGRFYRHPEWEWLSGAPFNSSFPWGTNDRGVQQDRGEKQECLTLRYFPIQDEHEYVDNTCKRKHHYICEKPKIKLDGWRWVTGEKVIDSFQWGINDKGDQQDKGEKQHCMTLRYFPKQDTYHYVDNRCQKRYRYICEAPRCPNGFELVGQQCIAISVEKLPWMESKTKCAELEQFGWQTQLLIVKDTEGTTTHI</sequence>
<dbReference type="PANTHER" id="PTHR46784:SF1">
    <property type="entry name" value="KILLER CELL LECTIN-LIKE RECEPTOR SUBFAMILY B MEMBER 1"/>
    <property type="match status" value="1"/>
</dbReference>
<dbReference type="AlphaFoldDB" id="A0AAV2QZT4"/>
<dbReference type="InterPro" id="IPR016187">
    <property type="entry name" value="CTDL_fold"/>
</dbReference>
<dbReference type="Pfam" id="PF00059">
    <property type="entry name" value="Lectin_C"/>
    <property type="match status" value="1"/>
</dbReference>
<dbReference type="Proteomes" id="UP001497623">
    <property type="component" value="Unassembled WGS sequence"/>
</dbReference>
<dbReference type="GO" id="GO:0009986">
    <property type="term" value="C:cell surface"/>
    <property type="evidence" value="ECO:0007669"/>
    <property type="project" value="TreeGrafter"/>
</dbReference>
<keyword evidence="1" id="KW-0472">Membrane</keyword>